<evidence type="ECO:0000313" key="2">
    <source>
        <dbReference type="Proteomes" id="UP000184485"/>
    </source>
</evidence>
<accession>A0A1M5PQ48</accession>
<sequence>MPVITVEDAKSFLRIEGDEDDAVLLSMIAAAEAYALRYTGPIFAEDGEIPEDFKHAVRMLVGHFNTNREAVLVGANAAEIPLGARDLLREMRNRTVG</sequence>
<keyword evidence="2" id="KW-1185">Reference proteome</keyword>
<dbReference type="AlphaFoldDB" id="A0A1M5PQ48"/>
<gene>
    <name evidence="1" type="ORF">SAMN02745157_0206</name>
</gene>
<organism evidence="1 2">
    <name type="scientific">Kaistia soli DSM 19436</name>
    <dbReference type="NCBI Taxonomy" id="1122133"/>
    <lineage>
        <taxon>Bacteria</taxon>
        <taxon>Pseudomonadati</taxon>
        <taxon>Pseudomonadota</taxon>
        <taxon>Alphaproteobacteria</taxon>
        <taxon>Hyphomicrobiales</taxon>
        <taxon>Kaistiaceae</taxon>
        <taxon>Kaistia</taxon>
    </lineage>
</organism>
<dbReference type="Proteomes" id="UP000184485">
    <property type="component" value="Unassembled WGS sequence"/>
</dbReference>
<dbReference type="NCBIfam" id="TIGR01560">
    <property type="entry name" value="put_DNA_pack"/>
    <property type="match status" value="1"/>
</dbReference>
<dbReference type="STRING" id="1122133.SAMN02745157_0206"/>
<protein>
    <submittedName>
        <fullName evidence="1">Phage gp6-like head-tail connector protein</fullName>
    </submittedName>
</protein>
<evidence type="ECO:0000313" key="1">
    <source>
        <dbReference type="EMBL" id="SHH03811.1"/>
    </source>
</evidence>
<dbReference type="InterPro" id="IPR021146">
    <property type="entry name" value="Phage_gp6-like_head-tail"/>
</dbReference>
<dbReference type="CDD" id="cd08054">
    <property type="entry name" value="gp6"/>
    <property type="match status" value="1"/>
</dbReference>
<proteinExistence type="predicted"/>
<dbReference type="InterPro" id="IPR006450">
    <property type="entry name" value="Phage_HK97_gp6-like"/>
</dbReference>
<dbReference type="Pfam" id="PF05135">
    <property type="entry name" value="Phage_connect_1"/>
    <property type="match status" value="1"/>
</dbReference>
<dbReference type="RefSeq" id="WP_073058706.1">
    <property type="nucleotide sequence ID" value="NZ_FQUP01000012.1"/>
</dbReference>
<dbReference type="EMBL" id="FQUP01000012">
    <property type="protein sequence ID" value="SHH03811.1"/>
    <property type="molecule type" value="Genomic_DNA"/>
</dbReference>
<dbReference type="Gene3D" id="1.10.3230.30">
    <property type="entry name" value="Phage gp6-like head-tail connector protein"/>
    <property type="match status" value="1"/>
</dbReference>
<name>A0A1M5PQ48_9HYPH</name>
<dbReference type="OrthoDB" id="7307102at2"/>
<reference evidence="1 2" key="1">
    <citation type="submission" date="2016-11" db="EMBL/GenBank/DDBJ databases">
        <authorList>
            <person name="Jaros S."/>
            <person name="Januszkiewicz K."/>
            <person name="Wedrychowicz H."/>
        </authorList>
    </citation>
    <scope>NUCLEOTIDE SEQUENCE [LARGE SCALE GENOMIC DNA]</scope>
    <source>
        <strain evidence="1 2">DSM 19436</strain>
    </source>
</reference>